<evidence type="ECO:0000313" key="3">
    <source>
        <dbReference type="Proteomes" id="UP000510888"/>
    </source>
</evidence>
<organism evidence="2 3">
    <name type="scientific">Paraburkholderia largidicola</name>
    <dbReference type="NCBI Taxonomy" id="3014751"/>
    <lineage>
        <taxon>Bacteria</taxon>
        <taxon>Pseudomonadati</taxon>
        <taxon>Pseudomonadota</taxon>
        <taxon>Betaproteobacteria</taxon>
        <taxon>Burkholderiales</taxon>
        <taxon>Burkholderiaceae</taxon>
        <taxon>Paraburkholderia</taxon>
    </lineage>
</organism>
<keyword evidence="2" id="KW-0808">Transferase</keyword>
<dbReference type="RefSeq" id="WP_180721064.1">
    <property type="nucleotide sequence ID" value="NZ_AP023174.1"/>
</dbReference>
<reference evidence="2 3" key="1">
    <citation type="journal article" date="2020" name="Genes (Basel)">
        <title>Genomic Comparison of Insect Gut Symbionts from Divergent Burkholderia Subclades.</title>
        <authorList>
            <person name="Takeshita K."/>
            <person name="Kikuchi Y."/>
        </authorList>
    </citation>
    <scope>NUCLEOTIDE SEQUENCE [LARGE SCALE GENOMIC DNA]</scope>
    <source>
        <strain evidence="2 3">PGU16</strain>
    </source>
</reference>
<keyword evidence="3" id="KW-1185">Reference proteome</keyword>
<feature type="domain" description="C-methyltransferase" evidence="1">
    <location>
        <begin position="258"/>
        <end position="339"/>
    </location>
</feature>
<name>A0A7I8BPV9_9BURK</name>
<dbReference type="InterPro" id="IPR029063">
    <property type="entry name" value="SAM-dependent_MTases_sf"/>
</dbReference>
<dbReference type="Pfam" id="PF08484">
    <property type="entry name" value="Methyltransf_14"/>
    <property type="match status" value="1"/>
</dbReference>
<gene>
    <name evidence="2" type="ORF">PPGU16_31970</name>
</gene>
<dbReference type="Gene3D" id="3.40.50.720">
    <property type="entry name" value="NAD(P)-binding Rossmann-like Domain"/>
    <property type="match status" value="1"/>
</dbReference>
<dbReference type="Proteomes" id="UP000510888">
    <property type="component" value="Chromosome 1"/>
</dbReference>
<dbReference type="EMBL" id="AP023174">
    <property type="protein sequence ID" value="BCF90130.1"/>
    <property type="molecule type" value="Genomic_DNA"/>
</dbReference>
<dbReference type="GO" id="GO:0008168">
    <property type="term" value="F:methyltransferase activity"/>
    <property type="evidence" value="ECO:0007669"/>
    <property type="project" value="UniProtKB-KW"/>
</dbReference>
<keyword evidence="2" id="KW-0489">Methyltransferase</keyword>
<dbReference type="KEGG" id="plad:PPGU16_31970"/>
<protein>
    <submittedName>
        <fullName evidence="2">Methyltransferase</fullName>
    </submittedName>
</protein>
<sequence>MTVVRELYRANALPVFQNRMYETSTEARNSPVGDVRLVEDLRTGLVYNEAFRPELLDYDEHYQNEQAVSANFRQHLEEVADIVTRTLGKHSIIEVGCGKGYFLEMLEERGFDITGFDPAYEGSNPAIEKRYFDAHAGMQGEALVLRHILEHVADPVTFLAQLRDANGGCGKIYIEVPCFDWICERGAWFDIFYEHVNYFRPIDFERMFAVVHESGHLFGGQYQYVVAELSSLCAPSYDERAAVDFPAILSPVVERPAQGDAAVVIWGGASKGVIFALNCLRNGTPVSAVIDINPAKQGKYLPATGLLVQAPHDVLPSLPAGSAIYVMNSNYLDEIRAQAGSQFTYIGIDT</sequence>
<dbReference type="Gene3D" id="3.40.50.150">
    <property type="entry name" value="Vaccinia Virus protein VP39"/>
    <property type="match status" value="1"/>
</dbReference>
<proteinExistence type="predicted"/>
<dbReference type="GO" id="GO:0032259">
    <property type="term" value="P:methylation"/>
    <property type="evidence" value="ECO:0007669"/>
    <property type="project" value="UniProtKB-KW"/>
</dbReference>
<dbReference type="Pfam" id="PF13489">
    <property type="entry name" value="Methyltransf_23"/>
    <property type="match status" value="1"/>
</dbReference>
<dbReference type="AlphaFoldDB" id="A0A7I8BPV9"/>
<evidence type="ECO:0000259" key="1">
    <source>
        <dbReference type="Pfam" id="PF08484"/>
    </source>
</evidence>
<dbReference type="SUPFAM" id="SSF53335">
    <property type="entry name" value="S-adenosyl-L-methionine-dependent methyltransferases"/>
    <property type="match status" value="1"/>
</dbReference>
<accession>A0A7I8BPV9</accession>
<dbReference type="InterPro" id="IPR013691">
    <property type="entry name" value="MeTrfase_14"/>
</dbReference>
<evidence type="ECO:0000313" key="2">
    <source>
        <dbReference type="EMBL" id="BCF90130.1"/>
    </source>
</evidence>